<dbReference type="InterPro" id="IPR045079">
    <property type="entry name" value="Oxoprolinase-like"/>
</dbReference>
<dbReference type="PANTHER" id="PTHR11365">
    <property type="entry name" value="5-OXOPROLINASE RELATED"/>
    <property type="match status" value="1"/>
</dbReference>
<protein>
    <submittedName>
        <fullName evidence="2">Uncharacterized protein MJ0963</fullName>
    </submittedName>
</protein>
<keyword evidence="3" id="KW-1185">Reference proteome</keyword>
<accession>A0AA35SH22</accession>
<dbReference type="Pfam" id="PF02538">
    <property type="entry name" value="Hydantoinase_B"/>
    <property type="match status" value="1"/>
</dbReference>
<sequence length="303" mass="32894">MNGSEPQRRAPVNSTYAQTFSACAYVLKSLIDPDIPVNAGFYRLVQIDAPLGTVVNCTPPAPVVGGWETQVRLTDVLLKALSPAIPDRIPAGTKAMMCQMGFGGTSPRTDELYAYYETMAGGYGGRVASDGPDAVQCHGQNTENAPIEETEINYPVHIARYELVDDSDGAGKYRGGLGLRRDYLFDHEVSFTILADRDRWGPWGLFGGDDGEIAHYTLNPDNEATKLGSKVTVQLKPGDVICVQSCGGGGYGPAVERDPQLVLRDVHEGKVSLERAREVYRVAIDPEAWAIDEAETEKLRSGR</sequence>
<dbReference type="EMBL" id="CASHTH010002370">
    <property type="protein sequence ID" value="CAI8028987.1"/>
    <property type="molecule type" value="Genomic_DNA"/>
</dbReference>
<dbReference type="Proteomes" id="UP001174909">
    <property type="component" value="Unassembled WGS sequence"/>
</dbReference>
<name>A0AA35SH22_GEOBA</name>
<organism evidence="2 3">
    <name type="scientific">Geodia barretti</name>
    <name type="common">Barrett's horny sponge</name>
    <dbReference type="NCBI Taxonomy" id="519541"/>
    <lineage>
        <taxon>Eukaryota</taxon>
        <taxon>Metazoa</taxon>
        <taxon>Porifera</taxon>
        <taxon>Demospongiae</taxon>
        <taxon>Heteroscleromorpha</taxon>
        <taxon>Tetractinellida</taxon>
        <taxon>Astrophorina</taxon>
        <taxon>Geodiidae</taxon>
        <taxon>Geodia</taxon>
    </lineage>
</organism>
<gene>
    <name evidence="2" type="ORF">GBAR_LOCUS16489</name>
</gene>
<evidence type="ECO:0000313" key="3">
    <source>
        <dbReference type="Proteomes" id="UP001174909"/>
    </source>
</evidence>
<dbReference type="PANTHER" id="PTHR11365:SF23">
    <property type="entry name" value="HYPOTHETICAL 5-OXOPROLINASE (EUROFUNG)-RELATED"/>
    <property type="match status" value="1"/>
</dbReference>
<comment type="caution">
    <text evidence="2">The sequence shown here is derived from an EMBL/GenBank/DDBJ whole genome shotgun (WGS) entry which is preliminary data.</text>
</comment>
<evidence type="ECO:0000259" key="1">
    <source>
        <dbReference type="Pfam" id="PF02538"/>
    </source>
</evidence>
<dbReference type="GO" id="GO:0005829">
    <property type="term" value="C:cytosol"/>
    <property type="evidence" value="ECO:0007669"/>
    <property type="project" value="TreeGrafter"/>
</dbReference>
<dbReference type="GO" id="GO:0017168">
    <property type="term" value="F:5-oxoprolinase (ATP-hydrolyzing) activity"/>
    <property type="evidence" value="ECO:0007669"/>
    <property type="project" value="TreeGrafter"/>
</dbReference>
<dbReference type="InterPro" id="IPR003692">
    <property type="entry name" value="Hydantoinase_B"/>
</dbReference>
<dbReference type="AlphaFoldDB" id="A0AA35SH22"/>
<reference evidence="2" key="1">
    <citation type="submission" date="2023-03" db="EMBL/GenBank/DDBJ databases">
        <authorList>
            <person name="Steffen K."/>
            <person name="Cardenas P."/>
        </authorList>
    </citation>
    <scope>NUCLEOTIDE SEQUENCE</scope>
</reference>
<feature type="domain" description="Hydantoinase B/oxoprolinase" evidence="1">
    <location>
        <begin position="2"/>
        <end position="253"/>
    </location>
</feature>
<evidence type="ECO:0000313" key="2">
    <source>
        <dbReference type="EMBL" id="CAI8028987.1"/>
    </source>
</evidence>
<dbReference type="GO" id="GO:0006749">
    <property type="term" value="P:glutathione metabolic process"/>
    <property type="evidence" value="ECO:0007669"/>
    <property type="project" value="TreeGrafter"/>
</dbReference>
<proteinExistence type="predicted"/>